<evidence type="ECO:0000256" key="5">
    <source>
        <dbReference type="SAM" id="MobiDB-lite"/>
    </source>
</evidence>
<evidence type="ECO:0000313" key="8">
    <source>
        <dbReference type="Proteomes" id="UP000433577"/>
    </source>
</evidence>
<keyword evidence="8" id="KW-1185">Reference proteome</keyword>
<gene>
    <name evidence="7" type="ORF">FAZ98_24965</name>
</gene>
<dbReference type="AlphaFoldDB" id="A0A7Z2GPT4"/>
<accession>A0A7Z2GPT4</accession>
<reference evidence="7 8" key="1">
    <citation type="submission" date="2019-12" db="EMBL/GenBank/DDBJ databases">
        <title>Paraburkholderia acidiphila 7Q-K02 sp. nov and Paraburkholderia acidisoli DHF22 sp. nov., two strains isolated from forest soil.</title>
        <authorList>
            <person name="Gao Z."/>
            <person name="Qiu L."/>
        </authorList>
    </citation>
    <scope>NUCLEOTIDE SEQUENCE [LARGE SCALE GENOMIC DNA]</scope>
    <source>
        <strain evidence="7 8">DHF22</strain>
    </source>
</reference>
<sequence>MKAPAAAHALPAVKRARGRPAQGASVDRETLLRNARKTFAKHGYEATSVREIARVSGVDAALLAHHFGSKDALWEAVVVQIAEHAAPMIAATDALRTSPFGTRERVERAIAIYIDKVFSEPDIGLFFATAATEEGARLDLLVARMVRPYHDVLVPLLADAGKQKALKVVDAEVLFFMLLNGISKTVAYGHLMRVFSTLPEQERKYKRVVLETALGMLG</sequence>
<feature type="DNA-binding region" description="H-T-H motif" evidence="4">
    <location>
        <begin position="48"/>
        <end position="67"/>
    </location>
</feature>
<dbReference type="PANTHER" id="PTHR30055:SF234">
    <property type="entry name" value="HTH-TYPE TRANSCRIPTIONAL REGULATOR BETI"/>
    <property type="match status" value="1"/>
</dbReference>
<dbReference type="InterPro" id="IPR036271">
    <property type="entry name" value="Tet_transcr_reg_TetR-rel_C_sf"/>
</dbReference>
<dbReference type="Gene3D" id="1.10.357.10">
    <property type="entry name" value="Tetracycline Repressor, domain 2"/>
    <property type="match status" value="1"/>
</dbReference>
<dbReference type="InterPro" id="IPR001647">
    <property type="entry name" value="HTH_TetR"/>
</dbReference>
<feature type="domain" description="HTH tetR-type" evidence="6">
    <location>
        <begin position="25"/>
        <end position="85"/>
    </location>
</feature>
<keyword evidence="2 4" id="KW-0238">DNA-binding</keyword>
<evidence type="ECO:0000256" key="4">
    <source>
        <dbReference type="PROSITE-ProRule" id="PRU00335"/>
    </source>
</evidence>
<dbReference type="PRINTS" id="PR00455">
    <property type="entry name" value="HTHTETR"/>
</dbReference>
<dbReference type="GO" id="GO:0000976">
    <property type="term" value="F:transcription cis-regulatory region binding"/>
    <property type="evidence" value="ECO:0007669"/>
    <property type="project" value="TreeGrafter"/>
</dbReference>
<dbReference type="PANTHER" id="PTHR30055">
    <property type="entry name" value="HTH-TYPE TRANSCRIPTIONAL REGULATOR RUTR"/>
    <property type="match status" value="1"/>
</dbReference>
<protein>
    <submittedName>
        <fullName evidence="7">TetR family transcriptional regulator</fullName>
    </submittedName>
</protein>
<organism evidence="7 8">
    <name type="scientific">Paraburkholderia acidisoli</name>
    <dbReference type="NCBI Taxonomy" id="2571748"/>
    <lineage>
        <taxon>Bacteria</taxon>
        <taxon>Pseudomonadati</taxon>
        <taxon>Pseudomonadota</taxon>
        <taxon>Betaproteobacteria</taxon>
        <taxon>Burkholderiales</taxon>
        <taxon>Burkholderiaceae</taxon>
        <taxon>Paraburkholderia</taxon>
    </lineage>
</organism>
<dbReference type="Proteomes" id="UP000433577">
    <property type="component" value="Chromosome 3"/>
</dbReference>
<dbReference type="InterPro" id="IPR050109">
    <property type="entry name" value="HTH-type_TetR-like_transc_reg"/>
</dbReference>
<evidence type="ECO:0000256" key="3">
    <source>
        <dbReference type="ARBA" id="ARBA00023163"/>
    </source>
</evidence>
<evidence type="ECO:0000256" key="2">
    <source>
        <dbReference type="ARBA" id="ARBA00023125"/>
    </source>
</evidence>
<dbReference type="PROSITE" id="PS50977">
    <property type="entry name" value="HTH_TETR_2"/>
    <property type="match status" value="1"/>
</dbReference>
<dbReference type="InterPro" id="IPR009057">
    <property type="entry name" value="Homeodomain-like_sf"/>
</dbReference>
<dbReference type="EMBL" id="CP046915">
    <property type="protein sequence ID" value="QGZ65746.1"/>
    <property type="molecule type" value="Genomic_DNA"/>
</dbReference>
<dbReference type="Pfam" id="PF00440">
    <property type="entry name" value="TetR_N"/>
    <property type="match status" value="1"/>
</dbReference>
<keyword evidence="1" id="KW-0805">Transcription regulation</keyword>
<dbReference type="OrthoDB" id="9151800at2"/>
<dbReference type="SUPFAM" id="SSF46689">
    <property type="entry name" value="Homeodomain-like"/>
    <property type="match status" value="1"/>
</dbReference>
<feature type="region of interest" description="Disordered" evidence="5">
    <location>
        <begin position="1"/>
        <end position="26"/>
    </location>
</feature>
<evidence type="ECO:0000256" key="1">
    <source>
        <dbReference type="ARBA" id="ARBA00023015"/>
    </source>
</evidence>
<proteinExistence type="predicted"/>
<evidence type="ECO:0000259" key="6">
    <source>
        <dbReference type="PROSITE" id="PS50977"/>
    </source>
</evidence>
<evidence type="ECO:0000313" key="7">
    <source>
        <dbReference type="EMBL" id="QGZ65746.1"/>
    </source>
</evidence>
<dbReference type="GO" id="GO:0003700">
    <property type="term" value="F:DNA-binding transcription factor activity"/>
    <property type="evidence" value="ECO:0007669"/>
    <property type="project" value="TreeGrafter"/>
</dbReference>
<feature type="compositionally biased region" description="Low complexity" evidence="5">
    <location>
        <begin position="1"/>
        <end position="13"/>
    </location>
</feature>
<dbReference type="SUPFAM" id="SSF48498">
    <property type="entry name" value="Tetracyclin repressor-like, C-terminal domain"/>
    <property type="match status" value="1"/>
</dbReference>
<dbReference type="KEGG" id="pacs:FAZ98_24965"/>
<name>A0A7Z2GPT4_9BURK</name>
<keyword evidence="3" id="KW-0804">Transcription</keyword>